<evidence type="ECO:0000313" key="2">
    <source>
        <dbReference type="Proteomes" id="UP000695000"/>
    </source>
</evidence>
<protein>
    <submittedName>
        <fullName evidence="3">Histidine-rich glycoprotein-like</fullName>
    </submittedName>
</protein>
<feature type="signal peptide" evidence="1">
    <location>
        <begin position="1"/>
        <end position="18"/>
    </location>
</feature>
<evidence type="ECO:0000313" key="3">
    <source>
        <dbReference type="RefSeq" id="XP_017768106.1"/>
    </source>
</evidence>
<accession>A0ABM1M0K6</accession>
<organism evidence="2 3">
    <name type="scientific">Nicrophorus vespilloides</name>
    <name type="common">Boreal carrion beetle</name>
    <dbReference type="NCBI Taxonomy" id="110193"/>
    <lineage>
        <taxon>Eukaryota</taxon>
        <taxon>Metazoa</taxon>
        <taxon>Ecdysozoa</taxon>
        <taxon>Arthropoda</taxon>
        <taxon>Hexapoda</taxon>
        <taxon>Insecta</taxon>
        <taxon>Pterygota</taxon>
        <taxon>Neoptera</taxon>
        <taxon>Endopterygota</taxon>
        <taxon>Coleoptera</taxon>
        <taxon>Polyphaga</taxon>
        <taxon>Staphyliniformia</taxon>
        <taxon>Silphidae</taxon>
        <taxon>Nicrophorinae</taxon>
        <taxon>Nicrophorus</taxon>
    </lineage>
</organism>
<dbReference type="RefSeq" id="XP_017768106.1">
    <property type="nucleotide sequence ID" value="XM_017912617.1"/>
</dbReference>
<keyword evidence="2" id="KW-1185">Reference proteome</keyword>
<reference evidence="3" key="1">
    <citation type="submission" date="2025-08" db="UniProtKB">
        <authorList>
            <consortium name="RefSeq"/>
        </authorList>
    </citation>
    <scope>IDENTIFICATION</scope>
    <source>
        <tissue evidence="3">Whole Larva</tissue>
    </source>
</reference>
<feature type="chain" id="PRO_5047039909" evidence="1">
    <location>
        <begin position="19"/>
        <end position="77"/>
    </location>
</feature>
<proteinExistence type="predicted"/>
<gene>
    <name evidence="3" type="primary">LOC108556482</name>
</gene>
<dbReference type="GeneID" id="108556482"/>
<sequence length="77" mass="9000">MKLTSAVVFLAFMVYASCELRQRRGLHFHLGHRDVVHHHVHHSPPIEVHHVPIAHHVISPVHLTHTIPVVHHHHYIR</sequence>
<keyword evidence="1" id="KW-0732">Signal</keyword>
<dbReference type="Proteomes" id="UP000695000">
    <property type="component" value="Unplaced"/>
</dbReference>
<name>A0ABM1M0K6_NICVS</name>
<evidence type="ECO:0000256" key="1">
    <source>
        <dbReference type="SAM" id="SignalP"/>
    </source>
</evidence>